<dbReference type="RefSeq" id="WP_197071933.1">
    <property type="nucleotide sequence ID" value="NZ_JYBP01000003.1"/>
</dbReference>
<comment type="caution">
    <text evidence="1">The sequence shown here is derived from an EMBL/GenBank/DDBJ whole genome shotgun (WGS) entry which is preliminary data.</text>
</comment>
<evidence type="ECO:0000313" key="2">
    <source>
        <dbReference type="Proteomes" id="UP000032522"/>
    </source>
</evidence>
<evidence type="ECO:0000313" key="1">
    <source>
        <dbReference type="EMBL" id="KJE26205.1"/>
    </source>
</evidence>
<gene>
    <name evidence="1" type="ORF">LG52_2264</name>
</gene>
<accession>A0A0D8BQ11</accession>
<dbReference type="PATRIC" id="fig|1462.6.peg.2534"/>
<proteinExistence type="predicted"/>
<dbReference type="Proteomes" id="UP000032522">
    <property type="component" value="Unassembled WGS sequence"/>
</dbReference>
<dbReference type="EMBL" id="JYBP01000003">
    <property type="protein sequence ID" value="KJE26205.1"/>
    <property type="molecule type" value="Genomic_DNA"/>
</dbReference>
<dbReference type="AlphaFoldDB" id="A0A0D8BQ11"/>
<name>A0A0D8BQ11_GEOKU</name>
<reference evidence="1 2" key="1">
    <citation type="submission" date="2015-01" db="EMBL/GenBank/DDBJ databases">
        <authorList>
            <person name="Filippidou S."/>
            <person name="Jeanneret N."/>
            <person name="Russel-Delif L."/>
            <person name="Junier T."/>
            <person name="Wunderlin T."/>
            <person name="Molina V."/>
            <person name="Johnson S.L."/>
            <person name="Davenport K.W."/>
            <person name="Chain P.S."/>
            <person name="Dorador C."/>
            <person name="Junier P."/>
        </authorList>
    </citation>
    <scope>NUCLEOTIDE SEQUENCE [LARGE SCALE GENOMIC DNA]</scope>
    <source>
        <strain evidence="1 2">Et7/4</strain>
    </source>
</reference>
<sequence length="55" mass="6243">MIKEFDHVILKDGREGAVVEVFGDQELFLVDIGSSPADWETIQVTRDEIEKVIPQ</sequence>
<protein>
    <submittedName>
        <fullName evidence="1">Uncharacterized protein</fullName>
    </submittedName>
</protein>
<organism evidence="1 2">
    <name type="scientific">Geobacillus kaustophilus</name>
    <dbReference type="NCBI Taxonomy" id="1462"/>
    <lineage>
        <taxon>Bacteria</taxon>
        <taxon>Bacillati</taxon>
        <taxon>Bacillota</taxon>
        <taxon>Bacilli</taxon>
        <taxon>Bacillales</taxon>
        <taxon>Anoxybacillaceae</taxon>
        <taxon>Geobacillus</taxon>
        <taxon>Geobacillus thermoleovorans group</taxon>
    </lineage>
</organism>